<comment type="similarity">
    <text evidence="2 8">Belongs to the pantothenate synthetase family.</text>
</comment>
<reference evidence="9 10" key="1">
    <citation type="submission" date="2019-02" db="EMBL/GenBank/DDBJ databases">
        <authorList>
            <person name="Fomenkov A."/>
            <person name="Dubinina G."/>
            <person name="Grabovich M."/>
            <person name="Vincze T."/>
            <person name="Roberts R.J."/>
        </authorList>
    </citation>
    <scope>NUCLEOTIDE SEQUENCE [LARGE SCALE GENOMIC DNA]</scope>
    <source>
        <strain evidence="9 10">P</strain>
    </source>
</reference>
<dbReference type="NCBIfam" id="TIGR00018">
    <property type="entry name" value="panC"/>
    <property type="match status" value="1"/>
</dbReference>
<dbReference type="InterPro" id="IPR003721">
    <property type="entry name" value="Pantoate_ligase"/>
</dbReference>
<dbReference type="EMBL" id="CP035807">
    <property type="protein sequence ID" value="QEN06366.1"/>
    <property type="molecule type" value="Genomic_DNA"/>
</dbReference>
<evidence type="ECO:0000256" key="2">
    <source>
        <dbReference type="ARBA" id="ARBA00009256"/>
    </source>
</evidence>
<dbReference type="GO" id="GO:0005524">
    <property type="term" value="F:ATP binding"/>
    <property type="evidence" value="ECO:0007669"/>
    <property type="project" value="UniProtKB-KW"/>
</dbReference>
<dbReference type="InterPro" id="IPR014729">
    <property type="entry name" value="Rossmann-like_a/b/a_fold"/>
</dbReference>
<dbReference type="Gene3D" id="3.40.50.620">
    <property type="entry name" value="HUPs"/>
    <property type="match status" value="1"/>
</dbReference>
<keyword evidence="8" id="KW-0963">Cytoplasm</keyword>
<dbReference type="GO" id="GO:0005829">
    <property type="term" value="C:cytosol"/>
    <property type="evidence" value="ECO:0007669"/>
    <property type="project" value="TreeGrafter"/>
</dbReference>
<evidence type="ECO:0000313" key="9">
    <source>
        <dbReference type="EMBL" id="QEN06366.1"/>
    </source>
</evidence>
<dbReference type="PANTHER" id="PTHR21299">
    <property type="entry name" value="CYTIDYLATE KINASE/PANTOATE-BETA-ALANINE LIGASE"/>
    <property type="match status" value="1"/>
</dbReference>
<dbReference type="KEGG" id="sper:EW093_07335"/>
<protein>
    <recommendedName>
        <fullName evidence="8">Pantothenate synthetase</fullName>
        <shortName evidence="8">PS</shortName>
        <ecNumber evidence="8">6.3.2.1</ecNumber>
    </recommendedName>
    <alternativeName>
        <fullName evidence="8">Pantoate--beta-alanine ligase</fullName>
    </alternativeName>
    <alternativeName>
        <fullName evidence="8">Pantoate-activating enzyme</fullName>
    </alternativeName>
</protein>
<evidence type="ECO:0000256" key="5">
    <source>
        <dbReference type="ARBA" id="ARBA00022741"/>
    </source>
</evidence>
<dbReference type="HAMAP" id="MF_00158">
    <property type="entry name" value="PanC"/>
    <property type="match status" value="1"/>
</dbReference>
<feature type="binding site" evidence="8">
    <location>
        <begin position="178"/>
        <end position="181"/>
    </location>
    <ligand>
        <name>ATP</name>
        <dbReference type="ChEBI" id="CHEBI:30616"/>
    </ligand>
</feature>
<evidence type="ECO:0000313" key="10">
    <source>
        <dbReference type="Proteomes" id="UP000323824"/>
    </source>
</evidence>
<comment type="pathway">
    <text evidence="1 8">Cofactor biosynthesis; (R)-pantothenate biosynthesis; (R)-pantothenate from (R)-pantoate and beta-alanine: step 1/1.</text>
</comment>
<dbReference type="Proteomes" id="UP000323824">
    <property type="component" value="Chromosome"/>
</dbReference>
<dbReference type="Pfam" id="PF02569">
    <property type="entry name" value="Pantoate_ligase"/>
    <property type="match status" value="1"/>
</dbReference>
<sequence length="247" mass="28304">MEDWNNLYKENLKGKKSIGFVPTMGALHKGHISLIKRSVSENDVTVCSIFINHTQFNDANDLKNYPITLDSDLQMLQSAGCDYVFLPSREMIYPDDYKYKLTESELSRKFCGAHREGHFDGVLTVVLKLLNIIKCDNAYFGEKDWQQYYLIKGMVRALFLDCNIVPCTLVRELDGLAFSSRNKLLTPENRLKAPNLYRIISSNKSLESMKRELESLGFVVDYLEEMEGRLLVAASLGNVRLIDNVKR</sequence>
<evidence type="ECO:0000256" key="4">
    <source>
        <dbReference type="ARBA" id="ARBA00022655"/>
    </source>
</evidence>
<comment type="subunit">
    <text evidence="8">Homodimer.</text>
</comment>
<dbReference type="InterPro" id="IPR042176">
    <property type="entry name" value="Pantoate_ligase_C"/>
</dbReference>
<gene>
    <name evidence="8 9" type="primary">panC</name>
    <name evidence="9" type="ORF">EW093_07335</name>
</gene>
<organism evidence="9 10">
    <name type="scientific">Thiospirochaeta perfilievii</name>
    <dbReference type="NCBI Taxonomy" id="252967"/>
    <lineage>
        <taxon>Bacteria</taxon>
        <taxon>Pseudomonadati</taxon>
        <taxon>Spirochaetota</taxon>
        <taxon>Spirochaetia</taxon>
        <taxon>Spirochaetales</taxon>
        <taxon>Spirochaetaceae</taxon>
        <taxon>Thiospirochaeta</taxon>
    </lineage>
</organism>
<reference evidence="9 10" key="2">
    <citation type="submission" date="2019-09" db="EMBL/GenBank/DDBJ databases">
        <title>Complete Genome Sequence and Methylome Analysis of free living Spirochaetas.</title>
        <authorList>
            <person name="Leshcheva N."/>
            <person name="Mikheeva N."/>
        </authorList>
    </citation>
    <scope>NUCLEOTIDE SEQUENCE [LARGE SCALE GENOMIC DNA]</scope>
    <source>
        <strain evidence="9 10">P</strain>
    </source>
</reference>
<dbReference type="CDD" id="cd00560">
    <property type="entry name" value="PanC"/>
    <property type="match status" value="1"/>
</dbReference>
<evidence type="ECO:0000256" key="7">
    <source>
        <dbReference type="ARBA" id="ARBA00048258"/>
    </source>
</evidence>
<keyword evidence="5 8" id="KW-0547">Nucleotide-binding</keyword>
<feature type="active site" description="Proton donor" evidence="8">
    <location>
        <position position="31"/>
    </location>
</feature>
<dbReference type="GO" id="GO:0004592">
    <property type="term" value="F:pantoate-beta-alanine ligase activity"/>
    <property type="evidence" value="ECO:0007669"/>
    <property type="project" value="UniProtKB-UniRule"/>
</dbReference>
<dbReference type="OrthoDB" id="9773087at2"/>
<comment type="function">
    <text evidence="8">Catalyzes the condensation of pantoate with beta-alanine in an ATP-dependent reaction via a pantoyl-adenylate intermediate.</text>
</comment>
<dbReference type="SUPFAM" id="SSF52374">
    <property type="entry name" value="Nucleotidylyl transferase"/>
    <property type="match status" value="1"/>
</dbReference>
<feature type="binding site" evidence="8">
    <location>
        <position position="170"/>
    </location>
    <ligand>
        <name>ATP</name>
        <dbReference type="ChEBI" id="CHEBI:30616"/>
    </ligand>
</feature>
<dbReference type="Gene3D" id="3.30.1300.10">
    <property type="entry name" value="Pantoate-beta-alanine ligase, C-terminal domain"/>
    <property type="match status" value="1"/>
</dbReference>
<evidence type="ECO:0000256" key="6">
    <source>
        <dbReference type="ARBA" id="ARBA00022840"/>
    </source>
</evidence>
<dbReference type="UniPathway" id="UPA00028">
    <property type="reaction ID" value="UER00005"/>
</dbReference>
<proteinExistence type="inferred from homology"/>
<feature type="binding site" evidence="8">
    <location>
        <position position="55"/>
    </location>
    <ligand>
        <name>beta-alanine</name>
        <dbReference type="ChEBI" id="CHEBI:57966"/>
    </ligand>
</feature>
<feature type="binding site" evidence="8">
    <location>
        <begin position="141"/>
        <end position="144"/>
    </location>
    <ligand>
        <name>ATP</name>
        <dbReference type="ChEBI" id="CHEBI:30616"/>
    </ligand>
</feature>
<feature type="binding site" evidence="8">
    <location>
        <begin position="24"/>
        <end position="31"/>
    </location>
    <ligand>
        <name>ATP</name>
        <dbReference type="ChEBI" id="CHEBI:30616"/>
    </ligand>
</feature>
<keyword evidence="6 8" id="KW-0067">ATP-binding</keyword>
<dbReference type="AlphaFoldDB" id="A0A5C1QIR8"/>
<comment type="subcellular location">
    <subcellularLocation>
        <location evidence="8">Cytoplasm</location>
    </subcellularLocation>
</comment>
<dbReference type="PANTHER" id="PTHR21299:SF1">
    <property type="entry name" value="PANTOATE--BETA-ALANINE LIGASE"/>
    <property type="match status" value="1"/>
</dbReference>
<keyword evidence="10" id="KW-1185">Reference proteome</keyword>
<evidence type="ECO:0000256" key="3">
    <source>
        <dbReference type="ARBA" id="ARBA00022598"/>
    </source>
</evidence>
<accession>A0A5C1QIR8</accession>
<feature type="binding site" evidence="8">
    <location>
        <position position="55"/>
    </location>
    <ligand>
        <name>(R)-pantoate</name>
        <dbReference type="ChEBI" id="CHEBI:15980"/>
    </ligand>
</feature>
<keyword evidence="4 8" id="KW-0566">Pantothenate biosynthesis</keyword>
<feature type="binding site" evidence="8">
    <location>
        <position position="147"/>
    </location>
    <ligand>
        <name>(R)-pantoate</name>
        <dbReference type="ChEBI" id="CHEBI:15980"/>
    </ligand>
</feature>
<evidence type="ECO:0000256" key="1">
    <source>
        <dbReference type="ARBA" id="ARBA00004990"/>
    </source>
</evidence>
<comment type="miscellaneous">
    <text evidence="8">The reaction proceeds by a bi uni uni bi ping pong mechanism.</text>
</comment>
<keyword evidence="3 8" id="KW-0436">Ligase</keyword>
<name>A0A5C1QIR8_9SPIO</name>
<comment type="catalytic activity">
    <reaction evidence="7 8">
        <text>(R)-pantoate + beta-alanine + ATP = (R)-pantothenate + AMP + diphosphate + H(+)</text>
        <dbReference type="Rhea" id="RHEA:10912"/>
        <dbReference type="ChEBI" id="CHEBI:15378"/>
        <dbReference type="ChEBI" id="CHEBI:15980"/>
        <dbReference type="ChEBI" id="CHEBI:29032"/>
        <dbReference type="ChEBI" id="CHEBI:30616"/>
        <dbReference type="ChEBI" id="CHEBI:33019"/>
        <dbReference type="ChEBI" id="CHEBI:57966"/>
        <dbReference type="ChEBI" id="CHEBI:456215"/>
        <dbReference type="EC" id="6.3.2.1"/>
    </reaction>
</comment>
<dbReference type="GO" id="GO:0015940">
    <property type="term" value="P:pantothenate biosynthetic process"/>
    <property type="evidence" value="ECO:0007669"/>
    <property type="project" value="UniProtKB-UniRule"/>
</dbReference>
<evidence type="ECO:0000256" key="8">
    <source>
        <dbReference type="HAMAP-Rule" id="MF_00158"/>
    </source>
</evidence>
<dbReference type="EC" id="6.3.2.1" evidence="8"/>